<dbReference type="Proteomes" id="UP000263642">
    <property type="component" value="Unassembled WGS sequence"/>
</dbReference>
<dbReference type="SUPFAM" id="SSF48371">
    <property type="entry name" value="ARM repeat"/>
    <property type="match status" value="1"/>
</dbReference>
<name>A0A3D3R9B3_9PLAN</name>
<feature type="signal peptide" evidence="1">
    <location>
        <begin position="1"/>
        <end position="24"/>
    </location>
</feature>
<comment type="caution">
    <text evidence="2">The sequence shown here is derived from an EMBL/GenBank/DDBJ whole genome shotgun (WGS) entry which is preliminary data.</text>
</comment>
<proteinExistence type="predicted"/>
<keyword evidence="1" id="KW-0732">Signal</keyword>
<dbReference type="EMBL" id="DQAY01000129">
    <property type="protein sequence ID" value="HCO25464.1"/>
    <property type="molecule type" value="Genomic_DNA"/>
</dbReference>
<gene>
    <name evidence="2" type="ORF">DIT97_21475</name>
</gene>
<evidence type="ECO:0000256" key="1">
    <source>
        <dbReference type="SAM" id="SignalP"/>
    </source>
</evidence>
<evidence type="ECO:0000313" key="3">
    <source>
        <dbReference type="Proteomes" id="UP000263642"/>
    </source>
</evidence>
<evidence type="ECO:0000313" key="2">
    <source>
        <dbReference type="EMBL" id="HCO25464.1"/>
    </source>
</evidence>
<protein>
    <recommendedName>
        <fullName evidence="4">HEAT repeat domain-containing protein</fullName>
    </recommendedName>
</protein>
<organism evidence="2 3">
    <name type="scientific">Gimesia maris</name>
    <dbReference type="NCBI Taxonomy" id="122"/>
    <lineage>
        <taxon>Bacteria</taxon>
        <taxon>Pseudomonadati</taxon>
        <taxon>Planctomycetota</taxon>
        <taxon>Planctomycetia</taxon>
        <taxon>Planctomycetales</taxon>
        <taxon>Planctomycetaceae</taxon>
        <taxon>Gimesia</taxon>
    </lineage>
</organism>
<dbReference type="AlphaFoldDB" id="A0A3D3R9B3"/>
<accession>A0A3D3R9B3</accession>
<sequence>MRRVFLVSLLVLFVVSCMPSLVRAMGEETFGNQPLNALNYKDWPGLVPVINHGSRVYHVWVNGNEYAYYRGDIDALHDVLQKFAATNQQQHEVVLRPGPASTKSFRQTKTIPFHWDLHLVGGIARAIAKKDQGEKIWNPYPMLSIYIDETIPLDQLKFPAGVTLLELTDLEKRFSGGLTSSDITVRGWDAGLLARLNPYSSSNMNAIAKLLDDNEVWVRLNTAGALAVFGKKATPLLPDLKSRLDTDDAALKKRLAETIKIIEAAPDKSKAEKQHQEILKQISRFLKTRER</sequence>
<dbReference type="InterPro" id="IPR016024">
    <property type="entry name" value="ARM-type_fold"/>
</dbReference>
<evidence type="ECO:0008006" key="4">
    <source>
        <dbReference type="Google" id="ProtNLM"/>
    </source>
</evidence>
<dbReference type="PROSITE" id="PS51257">
    <property type="entry name" value="PROKAR_LIPOPROTEIN"/>
    <property type="match status" value="1"/>
</dbReference>
<dbReference type="InterPro" id="IPR011989">
    <property type="entry name" value="ARM-like"/>
</dbReference>
<reference evidence="2 3" key="1">
    <citation type="journal article" date="2018" name="Nat. Biotechnol.">
        <title>A standardized bacterial taxonomy based on genome phylogeny substantially revises the tree of life.</title>
        <authorList>
            <person name="Parks D.H."/>
            <person name="Chuvochina M."/>
            <person name="Waite D.W."/>
            <person name="Rinke C."/>
            <person name="Skarshewski A."/>
            <person name="Chaumeil P.A."/>
            <person name="Hugenholtz P."/>
        </authorList>
    </citation>
    <scope>NUCLEOTIDE SEQUENCE [LARGE SCALE GENOMIC DNA]</scope>
    <source>
        <strain evidence="2">UBA9375</strain>
    </source>
</reference>
<feature type="chain" id="PRO_5017805976" description="HEAT repeat domain-containing protein" evidence="1">
    <location>
        <begin position="25"/>
        <end position="291"/>
    </location>
</feature>
<dbReference type="Gene3D" id="1.25.10.10">
    <property type="entry name" value="Leucine-rich Repeat Variant"/>
    <property type="match status" value="1"/>
</dbReference>